<organism evidence="7">
    <name type="scientific">Oryza punctata</name>
    <name type="common">Red rice</name>
    <dbReference type="NCBI Taxonomy" id="4537"/>
    <lineage>
        <taxon>Eukaryota</taxon>
        <taxon>Viridiplantae</taxon>
        <taxon>Streptophyta</taxon>
        <taxon>Embryophyta</taxon>
        <taxon>Tracheophyta</taxon>
        <taxon>Spermatophyta</taxon>
        <taxon>Magnoliopsida</taxon>
        <taxon>Liliopsida</taxon>
        <taxon>Poales</taxon>
        <taxon>Poaceae</taxon>
        <taxon>BOP clade</taxon>
        <taxon>Oryzoideae</taxon>
        <taxon>Oryzeae</taxon>
        <taxon>Oryzinae</taxon>
        <taxon>Oryza</taxon>
    </lineage>
</organism>
<dbReference type="SFLD" id="SFLDG01152">
    <property type="entry name" value="Main.3:_Omega-_and_Tau-like"/>
    <property type="match status" value="1"/>
</dbReference>
<dbReference type="Pfam" id="PF13410">
    <property type="entry name" value="GST_C_2"/>
    <property type="match status" value="1"/>
</dbReference>
<dbReference type="PANTHER" id="PTHR11260:SF476">
    <property type="entry name" value="OS10G0530500 PROTEIN"/>
    <property type="match status" value="1"/>
</dbReference>
<dbReference type="InterPro" id="IPR040079">
    <property type="entry name" value="Glutathione_S-Trfase"/>
</dbReference>
<dbReference type="InterPro" id="IPR010987">
    <property type="entry name" value="Glutathione-S-Trfase_C-like"/>
</dbReference>
<comment type="subcellular location">
    <subcellularLocation>
        <location evidence="4">Cytoplasm</location>
        <location evidence="4">Cytosol</location>
    </subcellularLocation>
</comment>
<comment type="catalytic activity">
    <reaction evidence="3 4">
        <text>RX + glutathione = an S-substituted glutathione + a halide anion + H(+)</text>
        <dbReference type="Rhea" id="RHEA:16437"/>
        <dbReference type="ChEBI" id="CHEBI:15378"/>
        <dbReference type="ChEBI" id="CHEBI:16042"/>
        <dbReference type="ChEBI" id="CHEBI:17792"/>
        <dbReference type="ChEBI" id="CHEBI:57925"/>
        <dbReference type="ChEBI" id="CHEBI:90779"/>
        <dbReference type="EC" id="2.5.1.18"/>
    </reaction>
</comment>
<evidence type="ECO:0000313" key="8">
    <source>
        <dbReference type="Proteomes" id="UP000026962"/>
    </source>
</evidence>
<sequence length="247" mass="26876">MSPCTYLGYPAEAMAGGGDELKLLGMWASPYVLRVKLALSLKGLDYEYVEVDLKNKSELLLSSNPVHKKVPVLIHNGKPVCESQVILQYLDEAFPGAGATLLPADPHERAVARFWAAFNDDTLLEASQAASWGKTEEERAEGEKKVVEALEKMEVGLRECSKGKPFFGGDTVGYLDVVLGGFLAWVRATDVMRGVKRFDPATTPLLAAWAERFVELDAAKAVMPDIDKMIEFANVLQARAATAAATN</sequence>
<dbReference type="Gene3D" id="1.20.1050.10">
    <property type="match status" value="1"/>
</dbReference>
<dbReference type="PANTHER" id="PTHR11260">
    <property type="entry name" value="GLUTATHIONE S-TRANSFERASE, GST, SUPERFAMILY, GST DOMAIN CONTAINING"/>
    <property type="match status" value="1"/>
</dbReference>
<reference evidence="7" key="1">
    <citation type="submission" date="2015-04" db="UniProtKB">
        <authorList>
            <consortium name="EnsemblPlants"/>
        </authorList>
    </citation>
    <scope>IDENTIFICATION</scope>
</reference>
<dbReference type="InterPro" id="IPR004045">
    <property type="entry name" value="Glutathione_S-Trfase_N"/>
</dbReference>
<dbReference type="GO" id="GO:0004364">
    <property type="term" value="F:glutathione transferase activity"/>
    <property type="evidence" value="ECO:0007669"/>
    <property type="project" value="UniProtKB-UniRule"/>
</dbReference>
<dbReference type="Gene3D" id="3.40.30.10">
    <property type="entry name" value="Glutaredoxin"/>
    <property type="match status" value="1"/>
</dbReference>
<dbReference type="PROSITE" id="PS50405">
    <property type="entry name" value="GST_CTER"/>
    <property type="match status" value="1"/>
</dbReference>
<dbReference type="CDD" id="cd03185">
    <property type="entry name" value="GST_C_Tau"/>
    <property type="match status" value="1"/>
</dbReference>
<dbReference type="FunFam" id="3.40.30.10:FF:000044">
    <property type="entry name" value="Glutathione S-transferase GSTU6"/>
    <property type="match status" value="1"/>
</dbReference>
<dbReference type="InterPro" id="IPR045073">
    <property type="entry name" value="Omega/Tau-like"/>
</dbReference>
<dbReference type="GO" id="GO:0006749">
    <property type="term" value="P:glutathione metabolic process"/>
    <property type="evidence" value="ECO:0007669"/>
    <property type="project" value="InterPro"/>
</dbReference>
<proteinExistence type="inferred from homology"/>
<dbReference type="SFLD" id="SFLDS00019">
    <property type="entry name" value="Glutathione_Transferase_(cytos"/>
    <property type="match status" value="1"/>
</dbReference>
<feature type="domain" description="GST N-terminal" evidence="5">
    <location>
        <begin position="19"/>
        <end position="98"/>
    </location>
</feature>
<dbReference type="Gramene" id="OPUNC10G14910.3">
    <property type="protein sequence ID" value="OPUNC10G14910.3"/>
    <property type="gene ID" value="OPUNC10G14910"/>
</dbReference>
<dbReference type="AlphaFoldDB" id="A0A0E0MA11"/>
<comment type="similarity">
    <text evidence="2">Belongs to the GST superfamily. Tau family.</text>
</comment>
<dbReference type="FunFam" id="1.20.1050.10:FF:000023">
    <property type="entry name" value="Probable glutathione S-transferase GSTU6"/>
    <property type="match status" value="1"/>
</dbReference>
<keyword evidence="4" id="KW-0963">Cytoplasm</keyword>
<evidence type="ECO:0000256" key="3">
    <source>
        <dbReference type="ARBA" id="ARBA00047960"/>
    </source>
</evidence>
<dbReference type="HOGENOM" id="CLU_011226_18_0_1"/>
<protein>
    <recommendedName>
        <fullName evidence="4">Glutathione S-transferase</fullName>
        <ecNumber evidence="4">2.5.1.18</ecNumber>
    </recommendedName>
</protein>
<keyword evidence="8" id="KW-1185">Reference proteome</keyword>
<keyword evidence="1 4" id="KW-0808">Transferase</keyword>
<evidence type="ECO:0000259" key="6">
    <source>
        <dbReference type="PROSITE" id="PS50405"/>
    </source>
</evidence>
<dbReference type="InterPro" id="IPR045074">
    <property type="entry name" value="GST_C_Tau"/>
</dbReference>
<evidence type="ECO:0000256" key="2">
    <source>
        <dbReference type="ARBA" id="ARBA00025743"/>
    </source>
</evidence>
<name>A0A0E0MA11_ORYPU</name>
<dbReference type="EnsemblPlants" id="OPUNC10G14910.3">
    <property type="protein sequence ID" value="OPUNC10G14910.3"/>
    <property type="gene ID" value="OPUNC10G14910"/>
</dbReference>
<dbReference type="PROSITE" id="PS50404">
    <property type="entry name" value="GST_NTER"/>
    <property type="match status" value="1"/>
</dbReference>
<dbReference type="CDD" id="cd03058">
    <property type="entry name" value="GST_N_Tau"/>
    <property type="match status" value="1"/>
</dbReference>
<dbReference type="SFLD" id="SFLDG00358">
    <property type="entry name" value="Main_(cytGST)"/>
    <property type="match status" value="1"/>
</dbReference>
<comment type="function">
    <text evidence="4">Is involved in the conjugation of reduced glutathione to a wide number of exogenous and endogenous hydrophobic electrophiles.</text>
</comment>
<dbReference type="SUPFAM" id="SSF47616">
    <property type="entry name" value="GST C-terminal domain-like"/>
    <property type="match status" value="1"/>
</dbReference>
<dbReference type="SUPFAM" id="SSF52833">
    <property type="entry name" value="Thioredoxin-like"/>
    <property type="match status" value="1"/>
</dbReference>
<dbReference type="GO" id="GO:0005829">
    <property type="term" value="C:cytosol"/>
    <property type="evidence" value="ECO:0007669"/>
    <property type="project" value="UniProtKB-SubCell"/>
</dbReference>
<dbReference type="EC" id="2.5.1.18" evidence="4"/>
<evidence type="ECO:0000313" key="7">
    <source>
        <dbReference type="EnsemblPlants" id="OPUNC10G14910.3"/>
    </source>
</evidence>
<reference evidence="7" key="2">
    <citation type="submission" date="2018-05" db="EMBL/GenBank/DDBJ databases">
        <title>OpunRS2 (Oryza punctata Reference Sequence Version 2).</title>
        <authorList>
            <person name="Zhang J."/>
            <person name="Kudrna D."/>
            <person name="Lee S."/>
            <person name="Talag J."/>
            <person name="Welchert J."/>
            <person name="Wing R.A."/>
        </authorList>
    </citation>
    <scope>NUCLEOTIDE SEQUENCE [LARGE SCALE GENOMIC DNA]</scope>
</reference>
<dbReference type="InterPro" id="IPR036249">
    <property type="entry name" value="Thioredoxin-like_sf"/>
</dbReference>
<dbReference type="InterPro" id="IPR036282">
    <property type="entry name" value="Glutathione-S-Trfase_C_sf"/>
</dbReference>
<evidence type="ECO:0000259" key="5">
    <source>
        <dbReference type="PROSITE" id="PS50404"/>
    </source>
</evidence>
<dbReference type="Pfam" id="PF02798">
    <property type="entry name" value="GST_N"/>
    <property type="match status" value="1"/>
</dbReference>
<evidence type="ECO:0000256" key="4">
    <source>
        <dbReference type="RuleBase" id="RU369102"/>
    </source>
</evidence>
<dbReference type="Proteomes" id="UP000026962">
    <property type="component" value="Chromosome 10"/>
</dbReference>
<accession>A0A0E0MA11</accession>
<feature type="domain" description="GST C-terminal" evidence="6">
    <location>
        <begin position="105"/>
        <end position="244"/>
    </location>
</feature>
<evidence type="ECO:0000256" key="1">
    <source>
        <dbReference type="ARBA" id="ARBA00022679"/>
    </source>
</evidence>